<evidence type="ECO:0000313" key="4">
    <source>
        <dbReference type="Proteomes" id="UP000516437"/>
    </source>
</evidence>
<evidence type="ECO:0000259" key="2">
    <source>
        <dbReference type="Pfam" id="PF01764"/>
    </source>
</evidence>
<keyword evidence="4" id="KW-1185">Reference proteome</keyword>
<dbReference type="PANTHER" id="PTHR31479:SF31">
    <property type="entry name" value="ALPHA_BETA-HYDROLASES SUPERFAMILY PROTEIN"/>
    <property type="match status" value="1"/>
</dbReference>
<protein>
    <recommendedName>
        <fullName evidence="2">Fungal lipase-type domain-containing protein</fullName>
    </recommendedName>
</protein>
<dbReference type="Pfam" id="PF01764">
    <property type="entry name" value="Lipase_3"/>
    <property type="match status" value="1"/>
</dbReference>
<feature type="domain" description="Fungal lipase-type" evidence="2">
    <location>
        <begin position="152"/>
        <end position="183"/>
    </location>
</feature>
<reference evidence="3 4" key="1">
    <citation type="journal article" date="2019" name="Plant Biotechnol. J.">
        <title>The red bayberry genome and genetic basis of sex determination.</title>
        <authorList>
            <person name="Jia H.M."/>
            <person name="Jia H.J."/>
            <person name="Cai Q.L."/>
            <person name="Wang Y."/>
            <person name="Zhao H.B."/>
            <person name="Yang W.F."/>
            <person name="Wang G.Y."/>
            <person name="Li Y.H."/>
            <person name="Zhan D.L."/>
            <person name="Shen Y.T."/>
            <person name="Niu Q.F."/>
            <person name="Chang L."/>
            <person name="Qiu J."/>
            <person name="Zhao L."/>
            <person name="Xie H.B."/>
            <person name="Fu W.Y."/>
            <person name="Jin J."/>
            <person name="Li X.W."/>
            <person name="Jiao Y."/>
            <person name="Zhou C.C."/>
            <person name="Tu T."/>
            <person name="Chai C.Y."/>
            <person name="Gao J.L."/>
            <person name="Fan L.J."/>
            <person name="van de Weg E."/>
            <person name="Wang J.Y."/>
            <person name="Gao Z.S."/>
        </authorList>
    </citation>
    <scope>NUCLEOTIDE SEQUENCE [LARGE SCALE GENOMIC DNA]</scope>
    <source>
        <tissue evidence="3">Leaves</tissue>
    </source>
</reference>
<dbReference type="GO" id="GO:0016787">
    <property type="term" value="F:hydrolase activity"/>
    <property type="evidence" value="ECO:0007669"/>
    <property type="project" value="UniProtKB-KW"/>
</dbReference>
<feature type="non-terminal residue" evidence="3">
    <location>
        <position position="1"/>
    </location>
</feature>
<comment type="caution">
    <text evidence="3">The sequence shown here is derived from an EMBL/GenBank/DDBJ whole genome shotgun (WGS) entry which is preliminary data.</text>
</comment>
<dbReference type="OrthoDB" id="58570at2759"/>
<dbReference type="InterPro" id="IPR029058">
    <property type="entry name" value="AB_hydrolase_fold"/>
</dbReference>
<organism evidence="3 4">
    <name type="scientific">Morella rubra</name>
    <name type="common">Chinese bayberry</name>
    <dbReference type="NCBI Taxonomy" id="262757"/>
    <lineage>
        <taxon>Eukaryota</taxon>
        <taxon>Viridiplantae</taxon>
        <taxon>Streptophyta</taxon>
        <taxon>Embryophyta</taxon>
        <taxon>Tracheophyta</taxon>
        <taxon>Spermatophyta</taxon>
        <taxon>Magnoliopsida</taxon>
        <taxon>eudicotyledons</taxon>
        <taxon>Gunneridae</taxon>
        <taxon>Pentapetalae</taxon>
        <taxon>rosids</taxon>
        <taxon>fabids</taxon>
        <taxon>Fagales</taxon>
        <taxon>Myricaceae</taxon>
        <taxon>Morella</taxon>
    </lineage>
</organism>
<keyword evidence="1" id="KW-0378">Hydrolase</keyword>
<sequence>VSEDLTKRGTQSVLMRPEREIFGLSGPTHLTAVDWTNTHHRRSVAASLVAGVYGLERDRRKNRHGPIDLALPWWEFFHFQVFHVLKDDVDSTIFGAVYEFKDADPAPDVPKYVIAFRDTILQPDNAPQDIKLDFKCFRNKLHESSRFQLAIQYVEKLVALAANASVWLAGHSLGSSIALLAVKNTVLKMDYFIETYLFNPPFLTASIEWIKEERVKEGIRFASGVVKAGLSLTADALKHREYNPFVLLAGWSPHLFVNPDDPVSSEYIGYFEHRKKMEEIGAGNVERLAAQNTMRNIIKCAAKGRELEVALHLLPSAYLTTNLGKSPSVIRAHAIEQWWNPDIHCTRILHQFQK</sequence>
<dbReference type="AlphaFoldDB" id="A0A6A1UXA5"/>
<evidence type="ECO:0000313" key="3">
    <source>
        <dbReference type="EMBL" id="KAB1205055.1"/>
    </source>
</evidence>
<dbReference type="GO" id="GO:0006629">
    <property type="term" value="P:lipid metabolic process"/>
    <property type="evidence" value="ECO:0007669"/>
    <property type="project" value="InterPro"/>
</dbReference>
<dbReference type="SUPFAM" id="SSF53474">
    <property type="entry name" value="alpha/beta-Hydrolases"/>
    <property type="match status" value="1"/>
</dbReference>
<dbReference type="Proteomes" id="UP000516437">
    <property type="component" value="Chromosome 7"/>
</dbReference>
<evidence type="ECO:0000256" key="1">
    <source>
        <dbReference type="ARBA" id="ARBA00022801"/>
    </source>
</evidence>
<gene>
    <name evidence="3" type="ORF">CJ030_MR7G016699</name>
</gene>
<proteinExistence type="predicted"/>
<dbReference type="PANTHER" id="PTHR31479">
    <property type="entry name" value="ALPHA/BETA-HYDROLASES SUPERFAMILY PROTEIN"/>
    <property type="match status" value="1"/>
</dbReference>
<dbReference type="InterPro" id="IPR002921">
    <property type="entry name" value="Fungal_lipase-type"/>
</dbReference>
<name>A0A6A1UXA5_9ROSI</name>
<dbReference type="EMBL" id="RXIC02000025">
    <property type="protein sequence ID" value="KAB1205055.1"/>
    <property type="molecule type" value="Genomic_DNA"/>
</dbReference>
<accession>A0A6A1UXA5</accession>